<evidence type="ECO:0000256" key="2">
    <source>
        <dbReference type="ARBA" id="ARBA00011738"/>
    </source>
</evidence>
<dbReference type="AlphaFoldDB" id="A0A4P6MAQ9"/>
<dbReference type="Gene3D" id="2.40.50.140">
    <property type="entry name" value="Nucleic acid-binding proteins"/>
    <property type="match status" value="1"/>
</dbReference>
<keyword evidence="4 9" id="KW-0436">Ligase</keyword>
<reference evidence="11 12" key="1">
    <citation type="submission" date="2019-02" db="EMBL/GenBank/DDBJ databases">
        <title>Draft Genome Sequence of Maize Bushy Stunt-like Phytoplasma group 16SrI-B (Aster yellows) in South Africa.</title>
        <authorList>
            <person name="Coetzee B."/>
            <person name="Douglas-Smit N."/>
            <person name="Maree H.J."/>
            <person name="Burger J.T."/>
            <person name="Kruger K."/>
            <person name="Pietersen G."/>
        </authorList>
    </citation>
    <scope>NUCLEOTIDE SEQUENCE [LARGE SCALE GENOMIC DNA]</scope>
    <source>
        <strain evidence="11 12">De Villa</strain>
    </source>
</reference>
<dbReference type="NCBIfam" id="NF003037">
    <property type="entry name" value="PRK03932.1"/>
    <property type="match status" value="1"/>
</dbReference>
<dbReference type="InterPro" id="IPR004365">
    <property type="entry name" value="NA-bd_OB_tRNA"/>
</dbReference>
<comment type="catalytic activity">
    <reaction evidence="9">
        <text>tRNA(Asn) + L-asparagine + ATP = L-asparaginyl-tRNA(Asn) + AMP + diphosphate + H(+)</text>
        <dbReference type="Rhea" id="RHEA:11180"/>
        <dbReference type="Rhea" id="RHEA-COMP:9659"/>
        <dbReference type="Rhea" id="RHEA-COMP:9674"/>
        <dbReference type="ChEBI" id="CHEBI:15378"/>
        <dbReference type="ChEBI" id="CHEBI:30616"/>
        <dbReference type="ChEBI" id="CHEBI:33019"/>
        <dbReference type="ChEBI" id="CHEBI:58048"/>
        <dbReference type="ChEBI" id="CHEBI:78442"/>
        <dbReference type="ChEBI" id="CHEBI:78515"/>
        <dbReference type="ChEBI" id="CHEBI:456215"/>
        <dbReference type="EC" id="6.1.1.22"/>
    </reaction>
</comment>
<evidence type="ECO:0000256" key="9">
    <source>
        <dbReference type="HAMAP-Rule" id="MF_00534"/>
    </source>
</evidence>
<dbReference type="GO" id="GO:0003676">
    <property type="term" value="F:nucleic acid binding"/>
    <property type="evidence" value="ECO:0007669"/>
    <property type="project" value="InterPro"/>
</dbReference>
<keyword evidence="3 9" id="KW-0963">Cytoplasm</keyword>
<dbReference type="GO" id="GO:0005524">
    <property type="term" value="F:ATP binding"/>
    <property type="evidence" value="ECO:0007669"/>
    <property type="project" value="UniProtKB-UniRule"/>
</dbReference>
<organism evidence="11 12">
    <name type="scientific">'Catharanthus roseus' aster yellows phytoplasma</name>
    <dbReference type="NCBI Taxonomy" id="1193712"/>
    <lineage>
        <taxon>Bacteria</taxon>
        <taxon>Bacillati</taxon>
        <taxon>Mycoplasmatota</taxon>
        <taxon>Mollicutes</taxon>
        <taxon>Acholeplasmatales</taxon>
        <taxon>Acholeplasmataceae</taxon>
        <taxon>Candidatus Phytoplasma</taxon>
        <taxon>16SrI (Aster yellows group)</taxon>
    </lineage>
</organism>
<dbReference type="InterPro" id="IPR002312">
    <property type="entry name" value="Asp/Asn-tRNA-synth_IIb"/>
</dbReference>
<evidence type="ECO:0000256" key="8">
    <source>
        <dbReference type="ARBA" id="ARBA00023146"/>
    </source>
</evidence>
<evidence type="ECO:0000256" key="1">
    <source>
        <dbReference type="ARBA" id="ARBA00008226"/>
    </source>
</evidence>
<comment type="subunit">
    <text evidence="2 9">Homodimer.</text>
</comment>
<proteinExistence type="inferred from homology"/>
<keyword evidence="7 9" id="KW-0648">Protein biosynthesis</keyword>
<dbReference type="SUPFAM" id="SSF50249">
    <property type="entry name" value="Nucleic acid-binding proteins"/>
    <property type="match status" value="1"/>
</dbReference>
<dbReference type="HAMAP" id="MF_00534">
    <property type="entry name" value="Asn_tRNA_synth"/>
    <property type="match status" value="1"/>
</dbReference>
<dbReference type="Pfam" id="PF00152">
    <property type="entry name" value="tRNA-synt_2"/>
    <property type="match status" value="1"/>
</dbReference>
<evidence type="ECO:0000256" key="5">
    <source>
        <dbReference type="ARBA" id="ARBA00022741"/>
    </source>
</evidence>
<sequence length="506" mass="58272">MKISIKDIFQKPELFYQKKIVLNGWVRNCRYQKKLIFIDLNDGTFLENLQIICKETKTKNIEIAAEITEFNENQKVNTNNKSPNNINLEKLKEMLQIGASLQVEGILKATNNPQTPFEISAQNVSLLGASDFSYPLQPKKHSKVFLRKISHLRVRTKLFGSVFRIRNTAFFALHSFFQKKGFFHINTPIITANDGEGAGELFQLTTLNLEALPQTKNIPNASKIADETTSKNEIDYQKDFFGKKVFLTVTGQLEAEAMALGLNKVYTFGPTFRAEKSNTPRHAAEFWMLEPEMAFCNLSQNLKVAQEMLQFVIAKCLEQNYQDIEFLDKTEKNGLIEELKNIAEEKEFLTVKYEQALEILQKTNTKFENPLFYGADLATEHEKYLTETHFKKPVFIVDWPKEIKAFYMKNNPDQKTVAAMDLLVPRVGELIGGSQREENLSVLIEKMNQMKIPQKDLEWYLDLRRFGGCIHSGFGLGFERLLIFLTGLDNIRDVIAFPRTYHNLVF</sequence>
<dbReference type="GO" id="GO:0004816">
    <property type="term" value="F:asparagine-tRNA ligase activity"/>
    <property type="evidence" value="ECO:0007669"/>
    <property type="project" value="UniProtKB-UniRule"/>
</dbReference>
<dbReference type="GO" id="GO:0006421">
    <property type="term" value="P:asparaginyl-tRNA aminoacylation"/>
    <property type="evidence" value="ECO:0007669"/>
    <property type="project" value="UniProtKB-UniRule"/>
</dbReference>
<accession>A0A4P6MAQ9</accession>
<name>A0A4P6MAQ9_9MOLU</name>
<dbReference type="SUPFAM" id="SSF55681">
    <property type="entry name" value="Class II aaRS and biotin synthetases"/>
    <property type="match status" value="1"/>
</dbReference>
<comment type="similarity">
    <text evidence="1 9">Belongs to the class-II aminoacyl-tRNA synthetase family.</text>
</comment>
<dbReference type="NCBIfam" id="TIGR00457">
    <property type="entry name" value="asnS"/>
    <property type="match status" value="1"/>
</dbReference>
<dbReference type="InterPro" id="IPR004522">
    <property type="entry name" value="Asn-tRNA-ligase"/>
</dbReference>
<evidence type="ECO:0000259" key="10">
    <source>
        <dbReference type="PROSITE" id="PS50862"/>
    </source>
</evidence>
<evidence type="ECO:0000256" key="3">
    <source>
        <dbReference type="ARBA" id="ARBA00022490"/>
    </source>
</evidence>
<dbReference type="Proteomes" id="UP000289726">
    <property type="component" value="Chromosome"/>
</dbReference>
<dbReference type="PANTHER" id="PTHR22594:SF34">
    <property type="entry name" value="ASPARAGINE--TRNA LIGASE, MITOCHONDRIAL-RELATED"/>
    <property type="match status" value="1"/>
</dbReference>
<keyword evidence="12" id="KW-1185">Reference proteome</keyword>
<dbReference type="InterPro" id="IPR045864">
    <property type="entry name" value="aa-tRNA-synth_II/BPL/LPL"/>
</dbReference>
<protein>
    <recommendedName>
        <fullName evidence="9">Asparagine--tRNA ligase</fullName>
        <ecNumber evidence="9">6.1.1.22</ecNumber>
    </recommendedName>
    <alternativeName>
        <fullName evidence="9">Asparaginyl-tRNA synthetase</fullName>
        <shortName evidence="9">AsnRS</shortName>
    </alternativeName>
</protein>
<evidence type="ECO:0000256" key="4">
    <source>
        <dbReference type="ARBA" id="ARBA00022598"/>
    </source>
</evidence>
<dbReference type="PROSITE" id="PS50862">
    <property type="entry name" value="AA_TRNA_LIGASE_II"/>
    <property type="match status" value="1"/>
</dbReference>
<dbReference type="GO" id="GO:0005737">
    <property type="term" value="C:cytoplasm"/>
    <property type="evidence" value="ECO:0007669"/>
    <property type="project" value="UniProtKB-SubCell"/>
</dbReference>
<dbReference type="CDD" id="cd00776">
    <property type="entry name" value="AsxRS_core"/>
    <property type="match status" value="1"/>
</dbReference>
<dbReference type="EMBL" id="CP035949">
    <property type="protein sequence ID" value="QBF24097.1"/>
    <property type="molecule type" value="Genomic_DNA"/>
</dbReference>
<dbReference type="RefSeq" id="WP_130428001.1">
    <property type="nucleotide sequence ID" value="NZ_CP035949.1"/>
</dbReference>
<dbReference type="EC" id="6.1.1.22" evidence="9"/>
<gene>
    <name evidence="9" type="primary">asnS</name>
    <name evidence="11" type="ORF">EXT02_02845</name>
</gene>
<dbReference type="InterPro" id="IPR012340">
    <property type="entry name" value="NA-bd_OB-fold"/>
</dbReference>
<dbReference type="FunFam" id="3.30.930.10:FF:000016">
    <property type="entry name" value="Asparagine--tRNA ligase"/>
    <property type="match status" value="1"/>
</dbReference>
<evidence type="ECO:0000313" key="12">
    <source>
        <dbReference type="Proteomes" id="UP000289726"/>
    </source>
</evidence>
<evidence type="ECO:0000256" key="6">
    <source>
        <dbReference type="ARBA" id="ARBA00022840"/>
    </source>
</evidence>
<feature type="domain" description="Aminoacyl-transfer RNA synthetases class-II family profile" evidence="10">
    <location>
        <begin position="163"/>
        <end position="498"/>
    </location>
</feature>
<keyword evidence="8 9" id="KW-0030">Aminoacyl-tRNA synthetase</keyword>
<dbReference type="InterPro" id="IPR006195">
    <property type="entry name" value="aa-tRNA-synth_II"/>
</dbReference>
<dbReference type="Pfam" id="PF01336">
    <property type="entry name" value="tRNA_anti-codon"/>
    <property type="match status" value="1"/>
</dbReference>
<keyword evidence="5 9" id="KW-0547">Nucleotide-binding</keyword>
<dbReference type="PANTHER" id="PTHR22594">
    <property type="entry name" value="ASPARTYL/LYSYL-TRNA SYNTHETASE"/>
    <property type="match status" value="1"/>
</dbReference>
<evidence type="ECO:0000256" key="7">
    <source>
        <dbReference type="ARBA" id="ARBA00022917"/>
    </source>
</evidence>
<evidence type="ECO:0000313" key="11">
    <source>
        <dbReference type="EMBL" id="QBF24097.1"/>
    </source>
</evidence>
<dbReference type="CDD" id="cd04318">
    <property type="entry name" value="EcAsnRS_like_N"/>
    <property type="match status" value="1"/>
</dbReference>
<dbReference type="PRINTS" id="PR01042">
    <property type="entry name" value="TRNASYNTHASP"/>
</dbReference>
<comment type="subcellular location">
    <subcellularLocation>
        <location evidence="9">Cytoplasm</location>
    </subcellularLocation>
</comment>
<keyword evidence="6 9" id="KW-0067">ATP-binding</keyword>
<dbReference type="Gene3D" id="3.30.930.10">
    <property type="entry name" value="Bira Bifunctional Protein, Domain 2"/>
    <property type="match status" value="1"/>
</dbReference>
<dbReference type="InterPro" id="IPR004364">
    <property type="entry name" value="Aa-tRNA-synt_II"/>
</dbReference>